<feature type="domain" description="GS catalytic" evidence="6">
    <location>
        <begin position="138"/>
        <end position="475"/>
    </location>
</feature>
<evidence type="ECO:0000313" key="8">
    <source>
        <dbReference type="Proteomes" id="UP001501414"/>
    </source>
</evidence>
<dbReference type="SMART" id="SM01230">
    <property type="entry name" value="Gln-synt_C"/>
    <property type="match status" value="1"/>
</dbReference>
<sequence>MRSGRTLTAMSTGDTSDTAGPDTAGFEARARALADLGVVGVTIGWPDNNGVLRSRTVPVEALPDAATRGIGVTTLFAVFDTRDGIVFGPPGLETPAGDVRLVPAAGPEGVVPLAGRPGLAWSPGRVVTADGGPWPYDQRGVLERQVAAAGEAGLSVLAGYEIEFALYRDDDHEPPVPAVTGPAYGPDVLIGLDGFVTRLLADLRDNGVPVGQLHAEYGPAQLELSIAAADPLTAADRQLLARQTIHAAALAHGYRASFAPLPSTGSAGNGWHLHTSVARDGVNLLSGGDGPAGSTADGAAWLAGLLRDIDAVAAVTAPGVPSVLRRRPGHFAAAYGFWGIENREAALRMVPATGLLGAGHANVELKASDAAANPYLALAVVIGAGLAGIADRPELPDPIQEDPGTWTAEQRAARGVTALPTTPAAQAEALRANPRISAVLGEHVGAAFRAVRASDAAFADGRSVEDVLAAFRYRY</sequence>
<evidence type="ECO:0000259" key="6">
    <source>
        <dbReference type="PROSITE" id="PS51987"/>
    </source>
</evidence>
<dbReference type="PANTHER" id="PTHR43785:SF12">
    <property type="entry name" value="TYPE-1 GLUTAMINE SYNTHETASE 2"/>
    <property type="match status" value="1"/>
</dbReference>
<gene>
    <name evidence="7" type="ORF">GCM10009613_00630</name>
</gene>
<reference evidence="8" key="1">
    <citation type="journal article" date="2019" name="Int. J. Syst. Evol. Microbiol.">
        <title>The Global Catalogue of Microorganisms (GCM) 10K type strain sequencing project: providing services to taxonomists for standard genome sequencing and annotation.</title>
        <authorList>
            <consortium name="The Broad Institute Genomics Platform"/>
            <consortium name="The Broad Institute Genome Sequencing Center for Infectious Disease"/>
            <person name="Wu L."/>
            <person name="Ma J."/>
        </authorList>
    </citation>
    <scope>NUCLEOTIDE SEQUENCE [LARGE SCALE GENOMIC DNA]</scope>
    <source>
        <strain evidence="8">JCM 11896</strain>
    </source>
</reference>
<dbReference type="InterPro" id="IPR036651">
    <property type="entry name" value="Gln_synt_N_sf"/>
</dbReference>
<evidence type="ECO:0000256" key="1">
    <source>
        <dbReference type="ARBA" id="ARBA00009897"/>
    </source>
</evidence>
<dbReference type="Gene3D" id="3.30.590.10">
    <property type="entry name" value="Glutamine synthetase/guanido kinase, catalytic domain"/>
    <property type="match status" value="1"/>
</dbReference>
<keyword evidence="8" id="KW-1185">Reference proteome</keyword>
<dbReference type="InterPro" id="IPR008146">
    <property type="entry name" value="Gln_synth_cat_dom"/>
</dbReference>
<dbReference type="PANTHER" id="PTHR43785">
    <property type="entry name" value="GAMMA-GLUTAMYLPUTRESCINE SYNTHETASE"/>
    <property type="match status" value="1"/>
</dbReference>
<dbReference type="Gene3D" id="3.10.20.70">
    <property type="entry name" value="Glutamine synthetase, N-terminal domain"/>
    <property type="match status" value="1"/>
</dbReference>
<accession>A0ABP4I6F9</accession>
<feature type="compositionally biased region" description="Polar residues" evidence="5">
    <location>
        <begin position="1"/>
        <end position="18"/>
    </location>
</feature>
<dbReference type="EMBL" id="BAAAJK010000001">
    <property type="protein sequence ID" value="GAA1378872.1"/>
    <property type="molecule type" value="Genomic_DNA"/>
</dbReference>
<name>A0ABP4I6F9_9PSEU</name>
<evidence type="ECO:0000256" key="2">
    <source>
        <dbReference type="ARBA" id="ARBA00022598"/>
    </source>
</evidence>
<evidence type="ECO:0000256" key="5">
    <source>
        <dbReference type="SAM" id="MobiDB-lite"/>
    </source>
</evidence>
<dbReference type="SUPFAM" id="SSF55931">
    <property type="entry name" value="Glutamine synthetase/guanido kinase"/>
    <property type="match status" value="1"/>
</dbReference>
<organism evidence="7 8">
    <name type="scientific">Pseudonocardia kongjuensis</name>
    <dbReference type="NCBI Taxonomy" id="102227"/>
    <lineage>
        <taxon>Bacteria</taxon>
        <taxon>Bacillati</taxon>
        <taxon>Actinomycetota</taxon>
        <taxon>Actinomycetes</taxon>
        <taxon>Pseudonocardiales</taxon>
        <taxon>Pseudonocardiaceae</taxon>
        <taxon>Pseudonocardia</taxon>
    </lineage>
</organism>
<feature type="region of interest" description="Disordered" evidence="5">
    <location>
        <begin position="1"/>
        <end position="23"/>
    </location>
</feature>
<comment type="similarity">
    <text evidence="1 3 4">Belongs to the glutamine synthetase family.</text>
</comment>
<protein>
    <submittedName>
        <fullName evidence="7">Glutamine synthetase</fullName>
    </submittedName>
</protein>
<evidence type="ECO:0000256" key="3">
    <source>
        <dbReference type="PROSITE-ProRule" id="PRU01331"/>
    </source>
</evidence>
<comment type="caution">
    <text evidence="7">The sequence shown here is derived from an EMBL/GenBank/DDBJ whole genome shotgun (WGS) entry which is preliminary data.</text>
</comment>
<proteinExistence type="inferred from homology"/>
<dbReference type="PROSITE" id="PS51987">
    <property type="entry name" value="GS_CATALYTIC"/>
    <property type="match status" value="1"/>
</dbReference>
<dbReference type="Pfam" id="PF00120">
    <property type="entry name" value="Gln-synt_C"/>
    <property type="match status" value="1"/>
</dbReference>
<dbReference type="InterPro" id="IPR014746">
    <property type="entry name" value="Gln_synth/guanido_kin_cat_dom"/>
</dbReference>
<evidence type="ECO:0000256" key="4">
    <source>
        <dbReference type="RuleBase" id="RU000384"/>
    </source>
</evidence>
<dbReference type="Proteomes" id="UP001501414">
    <property type="component" value="Unassembled WGS sequence"/>
</dbReference>
<evidence type="ECO:0000313" key="7">
    <source>
        <dbReference type="EMBL" id="GAA1378872.1"/>
    </source>
</evidence>
<keyword evidence="2" id="KW-0436">Ligase</keyword>